<dbReference type="AlphaFoldDB" id="A0A930YJ74"/>
<feature type="domain" description="STAS" evidence="6">
    <location>
        <begin position="437"/>
        <end position="552"/>
    </location>
</feature>
<dbReference type="GO" id="GO:0016020">
    <property type="term" value="C:membrane"/>
    <property type="evidence" value="ECO:0007669"/>
    <property type="project" value="UniProtKB-SubCell"/>
</dbReference>
<dbReference type="Gene3D" id="3.30.750.24">
    <property type="entry name" value="STAS domain"/>
    <property type="match status" value="1"/>
</dbReference>
<keyword evidence="3 5" id="KW-1133">Transmembrane helix</keyword>
<dbReference type="EMBL" id="JADKPO010000053">
    <property type="protein sequence ID" value="MBF4770471.1"/>
    <property type="molecule type" value="Genomic_DNA"/>
</dbReference>
<sequence>MRAVPVPRLPGWVPGYERRWLRGDVLAGVTVTAYLIPQVMAYAEVAGVPSQTALWAVVGGLSIYVLLGSSRQLSVGPESTTSLMTATALGSLVAVGDDRVPLAAALALMVGGFCLVGWVLRLGALADLLSRPVLVGYLAGIAFTMAASQLGELIGVREQASSFFDEVREVVSHLDRAHVPTATLGLVTLAVLLVLSRLAPRAPVALIGMLGASAAVALLGLRDRGIAVVGEIPAGVPVPGLPDVAAHDLSTLIGPAVGIAFVAYTDNILTGRAFATRKGETVDAQRELLALGGSNLGAGLLGGLPVSSSGSRTAIGDAVGQRTQLGGLVTVVCTMLALLTLRPVLAAFPVAGLAAVVVYAATRLVDVRELVRFGRFRTSELVLALATTVSVLALGVLLGIAAAIGLSVLDLLRRVARPHDAVLGIVPGVAGMHDVDDYPSASVVPGLMIYRYDSPLFFANAEDFRQRALGAIDDAAAPVRWFVLNAEAVSEVDITAADALEELRQELARRGIELGIARMKEELREDLASTQFLRQVPRDRIFATLPTTVEAYQQWAGGTSDQARPEPPT</sequence>
<feature type="transmembrane region" description="Helical" evidence="5">
    <location>
        <begin position="249"/>
        <end position="269"/>
    </location>
</feature>
<feature type="transmembrane region" description="Helical" evidence="5">
    <location>
        <begin position="134"/>
        <end position="157"/>
    </location>
</feature>
<dbReference type="Pfam" id="PF00916">
    <property type="entry name" value="Sulfate_transp"/>
    <property type="match status" value="1"/>
</dbReference>
<dbReference type="SUPFAM" id="SSF52091">
    <property type="entry name" value="SpoIIaa-like"/>
    <property type="match status" value="1"/>
</dbReference>
<name>A0A930YJ74_9ACTN</name>
<dbReference type="Proteomes" id="UP000660668">
    <property type="component" value="Unassembled WGS sequence"/>
</dbReference>
<protein>
    <submittedName>
        <fullName evidence="7">Sulfate permease</fullName>
    </submittedName>
</protein>
<feature type="transmembrane region" description="Helical" evidence="5">
    <location>
        <begin position="177"/>
        <end position="195"/>
    </location>
</feature>
<feature type="transmembrane region" description="Helical" evidence="5">
    <location>
        <begin position="202"/>
        <end position="221"/>
    </location>
</feature>
<evidence type="ECO:0000259" key="6">
    <source>
        <dbReference type="PROSITE" id="PS50801"/>
    </source>
</evidence>
<dbReference type="RefSeq" id="WP_194698616.1">
    <property type="nucleotide sequence ID" value="NZ_JADKPO010000053.1"/>
</dbReference>
<feature type="transmembrane region" description="Helical" evidence="5">
    <location>
        <begin position="344"/>
        <end position="361"/>
    </location>
</feature>
<dbReference type="PANTHER" id="PTHR11814">
    <property type="entry name" value="SULFATE TRANSPORTER"/>
    <property type="match status" value="1"/>
</dbReference>
<dbReference type="InterPro" id="IPR011547">
    <property type="entry name" value="SLC26A/SulP_dom"/>
</dbReference>
<keyword evidence="4 5" id="KW-0472">Membrane</keyword>
<feature type="transmembrane region" description="Helical" evidence="5">
    <location>
        <begin position="381"/>
        <end position="409"/>
    </location>
</feature>
<dbReference type="PROSITE" id="PS50801">
    <property type="entry name" value="STAS"/>
    <property type="match status" value="1"/>
</dbReference>
<dbReference type="GO" id="GO:0055085">
    <property type="term" value="P:transmembrane transport"/>
    <property type="evidence" value="ECO:0007669"/>
    <property type="project" value="InterPro"/>
</dbReference>
<gene>
    <name evidence="7" type="primary">sulP</name>
    <name evidence="7" type="ORF">ISU10_22080</name>
</gene>
<dbReference type="InterPro" id="IPR001902">
    <property type="entry name" value="SLC26A/SulP_fam"/>
</dbReference>
<dbReference type="CDD" id="cd07042">
    <property type="entry name" value="STAS_SulP_like_sulfate_transporter"/>
    <property type="match status" value="1"/>
</dbReference>
<evidence type="ECO:0000256" key="1">
    <source>
        <dbReference type="ARBA" id="ARBA00004141"/>
    </source>
</evidence>
<keyword evidence="8" id="KW-1185">Reference proteome</keyword>
<comment type="subcellular location">
    <subcellularLocation>
        <location evidence="1">Membrane</location>
        <topology evidence="1">Multi-pass membrane protein</topology>
    </subcellularLocation>
</comment>
<evidence type="ECO:0000256" key="2">
    <source>
        <dbReference type="ARBA" id="ARBA00022692"/>
    </source>
</evidence>
<dbReference type="Pfam" id="PF01740">
    <property type="entry name" value="STAS"/>
    <property type="match status" value="1"/>
</dbReference>
<evidence type="ECO:0000256" key="5">
    <source>
        <dbReference type="SAM" id="Phobius"/>
    </source>
</evidence>
<dbReference type="NCBIfam" id="TIGR00815">
    <property type="entry name" value="sulP"/>
    <property type="match status" value="1"/>
</dbReference>
<keyword evidence="2 5" id="KW-0812">Transmembrane</keyword>
<proteinExistence type="predicted"/>
<reference evidence="7" key="1">
    <citation type="submission" date="2020-11" db="EMBL/GenBank/DDBJ databases">
        <title>Nocardioides cynanchi sp. nov., isolated from soil of rhizosphere of Cynanchum wilfordii.</title>
        <authorList>
            <person name="Lee J.-S."/>
            <person name="Suh M.K."/>
            <person name="Kim J.-S."/>
        </authorList>
    </citation>
    <scope>NUCLEOTIDE SEQUENCE</scope>
    <source>
        <strain evidence="7">KCTC 19276</strain>
    </source>
</reference>
<evidence type="ECO:0000313" key="8">
    <source>
        <dbReference type="Proteomes" id="UP000660668"/>
    </source>
</evidence>
<dbReference type="InterPro" id="IPR036513">
    <property type="entry name" value="STAS_dom_sf"/>
</dbReference>
<accession>A0A930YJ74</accession>
<evidence type="ECO:0000313" key="7">
    <source>
        <dbReference type="EMBL" id="MBF4770471.1"/>
    </source>
</evidence>
<feature type="transmembrane region" description="Helical" evidence="5">
    <location>
        <begin position="79"/>
        <end position="96"/>
    </location>
</feature>
<feature type="transmembrane region" description="Helical" evidence="5">
    <location>
        <begin position="48"/>
        <end position="67"/>
    </location>
</feature>
<feature type="transmembrane region" description="Helical" evidence="5">
    <location>
        <begin position="102"/>
        <end position="122"/>
    </location>
</feature>
<comment type="caution">
    <text evidence="7">The sequence shown here is derived from an EMBL/GenBank/DDBJ whole genome shotgun (WGS) entry which is preliminary data.</text>
</comment>
<organism evidence="7 8">
    <name type="scientific">Nocardioides agariphilus</name>
    <dbReference type="NCBI Taxonomy" id="433664"/>
    <lineage>
        <taxon>Bacteria</taxon>
        <taxon>Bacillati</taxon>
        <taxon>Actinomycetota</taxon>
        <taxon>Actinomycetes</taxon>
        <taxon>Propionibacteriales</taxon>
        <taxon>Nocardioidaceae</taxon>
        <taxon>Nocardioides</taxon>
    </lineage>
</organism>
<dbReference type="InterPro" id="IPR002645">
    <property type="entry name" value="STAS_dom"/>
</dbReference>
<evidence type="ECO:0000256" key="3">
    <source>
        <dbReference type="ARBA" id="ARBA00022989"/>
    </source>
</evidence>
<feature type="transmembrane region" description="Helical" evidence="5">
    <location>
        <begin position="21"/>
        <end position="42"/>
    </location>
</feature>
<evidence type="ECO:0000256" key="4">
    <source>
        <dbReference type="ARBA" id="ARBA00023136"/>
    </source>
</evidence>